<dbReference type="Proteomes" id="UP001169027">
    <property type="component" value="Unassembled WGS sequence"/>
</dbReference>
<evidence type="ECO:0000313" key="2">
    <source>
        <dbReference type="Proteomes" id="UP001169027"/>
    </source>
</evidence>
<organism evidence="1 2">
    <name type="scientific">Variovorax ginsengisoli</name>
    <dbReference type="NCBI Taxonomy" id="363844"/>
    <lineage>
        <taxon>Bacteria</taxon>
        <taxon>Pseudomonadati</taxon>
        <taxon>Pseudomonadota</taxon>
        <taxon>Betaproteobacteria</taxon>
        <taxon>Burkholderiales</taxon>
        <taxon>Comamonadaceae</taxon>
        <taxon>Variovorax</taxon>
    </lineage>
</organism>
<proteinExistence type="predicted"/>
<accession>A0ABT8SBP8</accession>
<gene>
    <name evidence="1" type="ORF">Q2T77_24335</name>
</gene>
<dbReference type="EMBL" id="JAUKVY010000019">
    <property type="protein sequence ID" value="MDO1535417.1"/>
    <property type="molecule type" value="Genomic_DNA"/>
</dbReference>
<name>A0ABT8SBP8_9BURK</name>
<evidence type="ECO:0000313" key="1">
    <source>
        <dbReference type="EMBL" id="MDO1535417.1"/>
    </source>
</evidence>
<protein>
    <submittedName>
        <fullName evidence="1">Uncharacterized protein</fullName>
    </submittedName>
</protein>
<keyword evidence="2" id="KW-1185">Reference proteome</keyword>
<reference evidence="1" key="1">
    <citation type="submission" date="2023-06" db="EMBL/GenBank/DDBJ databases">
        <authorList>
            <person name="Jiang Y."/>
            <person name="Liu Q."/>
        </authorList>
    </citation>
    <scope>NUCLEOTIDE SEQUENCE</scope>
    <source>
        <strain evidence="1">CGMCC 1.12090</strain>
    </source>
</reference>
<comment type="caution">
    <text evidence="1">The sequence shown here is derived from an EMBL/GenBank/DDBJ whole genome shotgun (WGS) entry which is preliminary data.</text>
</comment>
<dbReference type="RefSeq" id="WP_301813070.1">
    <property type="nucleotide sequence ID" value="NZ_JAUJZH010000019.1"/>
</dbReference>
<sequence length="49" mass="5553">MLHLFASRLSVTEIAERPSRSIKTVSRQKNDLDVFVDASEHRLTSQPEG</sequence>